<name>L0WI83_9GAMM</name>
<organism evidence="1 2">
    <name type="scientific">Alcanivorax hongdengensis A-11-3</name>
    <dbReference type="NCBI Taxonomy" id="1177179"/>
    <lineage>
        <taxon>Bacteria</taxon>
        <taxon>Pseudomonadati</taxon>
        <taxon>Pseudomonadota</taxon>
        <taxon>Gammaproteobacteria</taxon>
        <taxon>Oceanospirillales</taxon>
        <taxon>Alcanivoracaceae</taxon>
        <taxon>Alcanivorax</taxon>
    </lineage>
</organism>
<dbReference type="Proteomes" id="UP000010164">
    <property type="component" value="Unassembled WGS sequence"/>
</dbReference>
<dbReference type="InterPro" id="IPR006127">
    <property type="entry name" value="ZnuA-like"/>
</dbReference>
<proteinExistence type="predicted"/>
<dbReference type="PANTHER" id="PTHR42953">
    <property type="entry name" value="HIGH-AFFINITY ZINC UPTAKE SYSTEM PROTEIN ZNUA-RELATED"/>
    <property type="match status" value="1"/>
</dbReference>
<dbReference type="PANTHER" id="PTHR42953:SF2">
    <property type="entry name" value="ADHESION PROTEIN"/>
    <property type="match status" value="1"/>
</dbReference>
<accession>L0WI83</accession>
<evidence type="ECO:0000313" key="2">
    <source>
        <dbReference type="Proteomes" id="UP000010164"/>
    </source>
</evidence>
<comment type="caution">
    <text evidence="1">The sequence shown here is derived from an EMBL/GenBank/DDBJ whole genome shotgun (WGS) entry which is preliminary data.</text>
</comment>
<dbReference type="EMBL" id="AMRJ01000001">
    <property type="protein sequence ID" value="EKF75867.1"/>
    <property type="molecule type" value="Genomic_DNA"/>
</dbReference>
<dbReference type="InterPro" id="IPR050492">
    <property type="entry name" value="Bact_metal-bind_prot9"/>
</dbReference>
<dbReference type="Gene3D" id="3.40.50.1980">
    <property type="entry name" value="Nitrogenase molybdenum iron protein domain"/>
    <property type="match status" value="2"/>
</dbReference>
<protein>
    <submittedName>
        <fullName evidence="1">Periplasmic solute binding protein</fullName>
    </submittedName>
</protein>
<reference evidence="1 2" key="1">
    <citation type="journal article" date="2012" name="J. Bacteriol.">
        <title>Genome Sequence of the Alkane-Degrading Bacterium Alcanivorax hongdengensis Type Strain A-11-3.</title>
        <authorList>
            <person name="Lai Q."/>
            <person name="Shao Z."/>
        </authorList>
    </citation>
    <scope>NUCLEOTIDE SEQUENCE [LARGE SCALE GENOMIC DNA]</scope>
    <source>
        <strain evidence="1 2">A-11-3</strain>
    </source>
</reference>
<gene>
    <name evidence="1" type="ORF">A11A3_00195</name>
</gene>
<dbReference type="Pfam" id="PF01297">
    <property type="entry name" value="ZnuA"/>
    <property type="match status" value="1"/>
</dbReference>
<evidence type="ECO:0000313" key="1">
    <source>
        <dbReference type="EMBL" id="EKF75867.1"/>
    </source>
</evidence>
<dbReference type="eggNOG" id="COG0803">
    <property type="taxonomic scope" value="Bacteria"/>
</dbReference>
<dbReference type="AlphaFoldDB" id="L0WI83"/>
<sequence length="295" mass="32416">MLILGALLPLSAQASVRILACEPEWAELAREVGGDLVDVKSAIAPGQDAHHIQARPSLISQVRRADMVLCNGAELEIGWLPVLLNRGGNPAVRQAPGLFMAADQVSRLEIPDHLDRADGDVHAKGNPHVHLDPRRVETVAGKLAERLATLDPAHAQQYRDQQAQWQQQFDAQITQLEQKAAPLKGLGLITHHRDWSYLMDWLGMRRVDELEPKPGLPPTPAHLAALVDTVKKQNVSLILYRPENGSDASKWLASRTSACAVEMPFSPGEKGTTTLVSLYQRIIDTLLEAREQCHG</sequence>
<dbReference type="GO" id="GO:0030001">
    <property type="term" value="P:metal ion transport"/>
    <property type="evidence" value="ECO:0007669"/>
    <property type="project" value="InterPro"/>
</dbReference>
<dbReference type="SUPFAM" id="SSF53807">
    <property type="entry name" value="Helical backbone' metal receptor"/>
    <property type="match status" value="1"/>
</dbReference>
<keyword evidence="2" id="KW-1185">Reference proteome</keyword>
<dbReference type="PATRIC" id="fig|1177179.3.peg.39"/>
<dbReference type="GO" id="GO:0046872">
    <property type="term" value="F:metal ion binding"/>
    <property type="evidence" value="ECO:0007669"/>
    <property type="project" value="InterPro"/>
</dbReference>
<dbReference type="STRING" id="1177179.A11A3_00195"/>